<sequence length="292" mass="31516">MPEQNQRPVVVVTGASRGIGRGIATVMGSHGCTVYVTGRSERTGQTEDLPGTIYETAEAVTAAGGKGIPVVCDHADDAQTKAVFDQVADEQGRLDILVNNAAKVIDALTEPGPFWEKPLELADVIDVGLRSAYVCSHYAAPIMVKQKHGLILFTGSQGGQYYFMGPAYGAHKAGEDKFAADMGYELKDHGVAVVCIWCGGVLTDRTKRIFGANPEQYSGVEEMLETPEFTGHVMWALYNDPKLMERSGQSWIGAELAIEYGIKDEGDRQPPNMREWLGVAPRRQPLPTGGSA</sequence>
<proteinExistence type="predicted"/>
<dbReference type="OrthoDB" id="63584at2"/>
<dbReference type="Pfam" id="PF00106">
    <property type="entry name" value="adh_short"/>
    <property type="match status" value="1"/>
</dbReference>
<dbReference type="STRING" id="1260918.AWC06_20120"/>
<evidence type="ECO:0000256" key="1">
    <source>
        <dbReference type="SAM" id="MobiDB-lite"/>
    </source>
</evidence>
<gene>
    <name evidence="2" type="ORF">AWC06_20120</name>
</gene>
<dbReference type="InterPro" id="IPR002347">
    <property type="entry name" value="SDR_fam"/>
</dbReference>
<dbReference type="Proteomes" id="UP000194000">
    <property type="component" value="Unassembled WGS sequence"/>
</dbReference>
<dbReference type="InterPro" id="IPR036291">
    <property type="entry name" value="NAD(P)-bd_dom_sf"/>
</dbReference>
<dbReference type="EMBL" id="LQOW01000026">
    <property type="protein sequence ID" value="ORV58687.1"/>
    <property type="molecule type" value="Genomic_DNA"/>
</dbReference>
<evidence type="ECO:0000313" key="3">
    <source>
        <dbReference type="Proteomes" id="UP000194000"/>
    </source>
</evidence>
<reference evidence="2 3" key="1">
    <citation type="submission" date="2016-01" db="EMBL/GenBank/DDBJ databases">
        <title>The new phylogeny of the genus Mycobacterium.</title>
        <authorList>
            <person name="Tarcisio F."/>
            <person name="Conor M."/>
            <person name="Antonella G."/>
            <person name="Elisabetta G."/>
            <person name="Giulia F.S."/>
            <person name="Sara T."/>
            <person name="Anna F."/>
            <person name="Clotilde B."/>
            <person name="Roberto B."/>
            <person name="Veronica D.S."/>
            <person name="Fabio R."/>
            <person name="Monica P."/>
            <person name="Olivier J."/>
            <person name="Enrico T."/>
            <person name="Nicola S."/>
        </authorList>
    </citation>
    <scope>NUCLEOTIDE SEQUENCE [LARGE SCALE GENOMIC DNA]</scope>
    <source>
        <strain evidence="2 3">DSM 45731</strain>
    </source>
</reference>
<dbReference type="PANTHER" id="PTHR44147:SF2">
    <property type="entry name" value="DEHYDROGENASE_REDUCTASE SDR FAMILY MEMBER 1"/>
    <property type="match status" value="1"/>
</dbReference>
<dbReference type="SUPFAM" id="SSF51735">
    <property type="entry name" value="NAD(P)-binding Rossmann-fold domains"/>
    <property type="match status" value="1"/>
</dbReference>
<dbReference type="RefSeq" id="WP_085198945.1">
    <property type="nucleotide sequence ID" value="NZ_JACKVI010000009.1"/>
</dbReference>
<dbReference type="AlphaFoldDB" id="A0A1X1UPJ3"/>
<dbReference type="PANTHER" id="PTHR44147">
    <property type="entry name" value="DEHYDROGENASE/REDUCTASE SDR FAMILY MEMBER 1"/>
    <property type="match status" value="1"/>
</dbReference>
<comment type="caution">
    <text evidence="2">The sequence shown here is derived from an EMBL/GenBank/DDBJ whole genome shotgun (WGS) entry which is preliminary data.</text>
</comment>
<dbReference type="PRINTS" id="PR00081">
    <property type="entry name" value="GDHRDH"/>
</dbReference>
<accession>A0A1X1UPJ3</accession>
<evidence type="ECO:0000313" key="2">
    <source>
        <dbReference type="EMBL" id="ORV58687.1"/>
    </source>
</evidence>
<feature type="region of interest" description="Disordered" evidence="1">
    <location>
        <begin position="266"/>
        <end position="292"/>
    </location>
</feature>
<protein>
    <submittedName>
        <fullName evidence="2">Short-chain dehydrogenase</fullName>
    </submittedName>
</protein>
<keyword evidence="3" id="KW-1185">Reference proteome</keyword>
<name>A0A1X1UPJ3_9MYCO</name>
<organism evidence="2 3">
    <name type="scientific">Mycobacterium fragae</name>
    <dbReference type="NCBI Taxonomy" id="1260918"/>
    <lineage>
        <taxon>Bacteria</taxon>
        <taxon>Bacillati</taxon>
        <taxon>Actinomycetota</taxon>
        <taxon>Actinomycetes</taxon>
        <taxon>Mycobacteriales</taxon>
        <taxon>Mycobacteriaceae</taxon>
        <taxon>Mycobacterium</taxon>
    </lineage>
</organism>
<dbReference type="Gene3D" id="3.40.50.720">
    <property type="entry name" value="NAD(P)-binding Rossmann-like Domain"/>
    <property type="match status" value="1"/>
</dbReference>